<comment type="similarity">
    <text evidence="1">Belongs to the bacterial reverse transcriptase family.</text>
</comment>
<keyword evidence="3" id="KW-0808">Transferase</keyword>
<name>A0A0W0Z2V2_9GAMM</name>
<dbReference type="eggNOG" id="COG3344">
    <property type="taxonomic scope" value="Bacteria"/>
</dbReference>
<keyword evidence="3" id="KW-0548">Nucleotidyltransferase</keyword>
<dbReference type="STRING" id="1122169.Lsha_0714"/>
<proteinExistence type="inferred from homology"/>
<dbReference type="EMBL" id="LNYW01000022">
    <property type="protein sequence ID" value="KTD63460.1"/>
    <property type="molecule type" value="Genomic_DNA"/>
</dbReference>
<evidence type="ECO:0000256" key="1">
    <source>
        <dbReference type="ARBA" id="ARBA00034120"/>
    </source>
</evidence>
<evidence type="ECO:0000313" key="3">
    <source>
        <dbReference type="EMBL" id="KTD63460.1"/>
    </source>
</evidence>
<dbReference type="AlphaFoldDB" id="A0A0W0Z2V2"/>
<organism evidence="3 4">
    <name type="scientific">Legionella shakespearei DSM 23087</name>
    <dbReference type="NCBI Taxonomy" id="1122169"/>
    <lineage>
        <taxon>Bacteria</taxon>
        <taxon>Pseudomonadati</taxon>
        <taxon>Pseudomonadota</taxon>
        <taxon>Gammaproteobacteria</taxon>
        <taxon>Legionellales</taxon>
        <taxon>Legionellaceae</taxon>
        <taxon>Legionella</taxon>
    </lineage>
</organism>
<dbReference type="PROSITE" id="PS50878">
    <property type="entry name" value="RT_POL"/>
    <property type="match status" value="1"/>
</dbReference>
<dbReference type="RefSeq" id="WP_018577730.1">
    <property type="nucleotide sequence ID" value="NZ_KB892408.1"/>
</dbReference>
<protein>
    <submittedName>
        <fullName evidence="3">Reverse transcriptase</fullName>
    </submittedName>
</protein>
<accession>A0A0W0Z2V2</accession>
<sequence length="401" mass="47167">MYSCCSESAAPGRAIELADLFQAYRDCRKNKRNTMNALAFEVDYEDELLALWDEIQSGTYRPGRSIAFIVNKPVKREIFAARFKDRVVHHLIINQLNPLFEKIFIHDSYACRKGKGTHRGILRASRFIRQCSQNAIQDCFILKFDIRGFFMAIDKSILWRRLHDFIVQYYSGDDYELLLFLCYQVVMNDPTRNCFIKGGEENWDGLPPDKSLFHSKPHCGLPIGNLISQIFANFYMNPFDHFMKHDLGLNYYCRYVDDALVAHEDRAYLQELIPVIFDFLSVKLKLTLHPRKIYLHHYSKGVTFLGMHIKPHCILPGKRIKGNFYDAIVRHNKVVIERKPTKDEQRAFLCSVNSYPGILKHYNTYGFRKRMLFRHLSIWWWNLMYCSGGCAKLVSRQRMAR</sequence>
<gene>
    <name evidence="3" type="ORF">Lsha_0714</name>
</gene>
<dbReference type="Proteomes" id="UP000054600">
    <property type="component" value="Unassembled WGS sequence"/>
</dbReference>
<dbReference type="GO" id="GO:0003964">
    <property type="term" value="F:RNA-directed DNA polymerase activity"/>
    <property type="evidence" value="ECO:0007669"/>
    <property type="project" value="UniProtKB-KW"/>
</dbReference>
<dbReference type="PANTHER" id="PTHR34047">
    <property type="entry name" value="NUCLEAR INTRON MATURASE 1, MITOCHONDRIAL-RELATED"/>
    <property type="match status" value="1"/>
</dbReference>
<keyword evidence="3" id="KW-0695">RNA-directed DNA polymerase</keyword>
<dbReference type="PATRIC" id="fig|1122169.6.peg.821"/>
<dbReference type="Pfam" id="PF00078">
    <property type="entry name" value="RVT_1"/>
    <property type="match status" value="1"/>
</dbReference>
<dbReference type="InterPro" id="IPR000477">
    <property type="entry name" value="RT_dom"/>
</dbReference>
<dbReference type="InterPro" id="IPR043502">
    <property type="entry name" value="DNA/RNA_pol_sf"/>
</dbReference>
<evidence type="ECO:0000259" key="2">
    <source>
        <dbReference type="PROSITE" id="PS50878"/>
    </source>
</evidence>
<dbReference type="CDD" id="cd01651">
    <property type="entry name" value="RT_G2_intron"/>
    <property type="match status" value="1"/>
</dbReference>
<feature type="domain" description="Reverse transcriptase" evidence="2">
    <location>
        <begin position="1"/>
        <end position="309"/>
    </location>
</feature>
<dbReference type="SUPFAM" id="SSF56672">
    <property type="entry name" value="DNA/RNA polymerases"/>
    <property type="match status" value="1"/>
</dbReference>
<comment type="caution">
    <text evidence="3">The sequence shown here is derived from an EMBL/GenBank/DDBJ whole genome shotgun (WGS) entry which is preliminary data.</text>
</comment>
<dbReference type="OrthoDB" id="9793236at2"/>
<reference evidence="3 4" key="1">
    <citation type="submission" date="2015-11" db="EMBL/GenBank/DDBJ databases">
        <title>Genomic analysis of 38 Legionella species identifies large and diverse effector repertoires.</title>
        <authorList>
            <person name="Burstein D."/>
            <person name="Amaro F."/>
            <person name="Zusman T."/>
            <person name="Lifshitz Z."/>
            <person name="Cohen O."/>
            <person name="Gilbert J.A."/>
            <person name="Pupko T."/>
            <person name="Shuman H.A."/>
            <person name="Segal G."/>
        </authorList>
    </citation>
    <scope>NUCLEOTIDE SEQUENCE [LARGE SCALE GENOMIC DNA]</scope>
    <source>
        <strain evidence="3 4">ATCC 49655</strain>
    </source>
</reference>
<dbReference type="PANTHER" id="PTHR34047:SF8">
    <property type="entry name" value="PROTEIN YKFC"/>
    <property type="match status" value="1"/>
</dbReference>
<evidence type="ECO:0000313" key="4">
    <source>
        <dbReference type="Proteomes" id="UP000054600"/>
    </source>
</evidence>
<dbReference type="InterPro" id="IPR051083">
    <property type="entry name" value="GrpII_Intron_Splice-Mob/Def"/>
</dbReference>
<keyword evidence="4" id="KW-1185">Reference proteome</keyword>